<dbReference type="InterPro" id="IPR013783">
    <property type="entry name" value="Ig-like_fold"/>
</dbReference>
<name>A0ABY1SC15_9FLAO</name>
<feature type="domain" description="PKD" evidence="1">
    <location>
        <begin position="386"/>
        <end position="443"/>
    </location>
</feature>
<gene>
    <name evidence="2" type="ORF">SAMN04488009_0316</name>
</gene>
<dbReference type="Gene3D" id="2.60.40.10">
    <property type="entry name" value="Immunoglobulins"/>
    <property type="match status" value="1"/>
</dbReference>
<dbReference type="SUPFAM" id="SSF49299">
    <property type="entry name" value="PKD domain"/>
    <property type="match status" value="1"/>
</dbReference>
<dbReference type="CDD" id="cd00146">
    <property type="entry name" value="PKD"/>
    <property type="match status" value="1"/>
</dbReference>
<sequence>MLISSYSLQAQQEAAIWYFGRNAGLDFRSGTPVPLVDGQIYTREGCATISDNVGNLLFYTDGISIWDRNHNTMPNGTGLLGDPSSSQSGMIVPHPGDPNLFYVFVIDNEYGADGLTYNVVDMSLNGGLGDVTSEKNVLLWTPISERITAVEHANGQSIWVITRADDTNQFLAYLIDDTGINTVPVVSNMPVLGSPYYAFVGQLKASQDGSMLASAYAQDGKLELYRFDTATGSVYDPLSLEGTFDDTNDRAHAYGVEFSASGNLLYVSTRSGVYQYDVSSYDRNTIMASRTTLTQDYLGPDYYYTDFPGAIQMGIDGKIYVARLGRPFLMVVNDPEVLGVGCNMVEEGVYLGAGTTSMLGLPPFITSFFYVGIEAQNFCLGQGTEFSVETSGPITSITWDFGDGNTSTDEEPVHVYAASGTFTVNVTANTATDTKTETKDITIYETPVANTPADLIGCTSYGSYNLDMPSLDTTVLGAQDPNDFSVAYFLSQADADGNVNALETIHSFEYGTTPVFVRVSNRSNIQCYDTTQFNIIAREAPLVDTITDWTVCNDDTDGLFTFDLSQKTTEIFNGQDETKFEILYFASQADADAGTNPLPTNYTNTAATETIYVRFQNSTYTDCFRTGSFVIEVIPGVTANQPTDLSFCDDNNDGQAIFDLTQTETEIIGTQNPNSLNLTYHETQTDADSGVNPLSAGSYLSTTYQNTIYVRVENALDTSCYASTFFNLNIYDTPVVPQVADWQVCDDNNDGIYFFDFSKKETEILSGSTGTNISFYVSQTDAETAQNGITGNYQNISNPQTIYFRLENSNNAQCYSVSSFQLQVFDTPRAYTASDIIICDTDETGRYYFDLSEKDAEVLNGQDPLYYDVSYHGSENDALNNIAPLSTANYQNTNLNEILWARIQHTDLESCFDVSSYNLIVNPLPQMNIEERYVICPDSPDLILDGGDFETWSWQSSEGVELSTNRNFNVSVLGTYQLIVRKTTNGVRCENSRSFEVLSSGAPETMEVEVNGFSDQIDITVTATGTGPFEYSVDGENYQASNKFVVFPGKHTVFVRDLLECRVISEEIIAIGYQRFFTPNGDGKNEHWNIIGAELYPASQLFIYDRYGKFIVQVSPNSKGWDGSYNGNPLPASDYWFKYVYSDNQRITGHFALKR</sequence>
<dbReference type="PROSITE" id="PS50093">
    <property type="entry name" value="PKD"/>
    <property type="match status" value="1"/>
</dbReference>
<dbReference type="InterPro" id="IPR011042">
    <property type="entry name" value="6-blade_b-propeller_TolB-like"/>
</dbReference>
<evidence type="ECO:0000259" key="1">
    <source>
        <dbReference type="PROSITE" id="PS50093"/>
    </source>
</evidence>
<evidence type="ECO:0000313" key="3">
    <source>
        <dbReference type="Proteomes" id="UP000198337"/>
    </source>
</evidence>
<dbReference type="EMBL" id="FZNV01000001">
    <property type="protein sequence ID" value="SNR24824.1"/>
    <property type="molecule type" value="Genomic_DNA"/>
</dbReference>
<reference evidence="2 3" key="1">
    <citation type="submission" date="2017-06" db="EMBL/GenBank/DDBJ databases">
        <authorList>
            <person name="Varghese N."/>
            <person name="Submissions S."/>
        </authorList>
    </citation>
    <scope>NUCLEOTIDE SEQUENCE [LARGE SCALE GENOMIC DNA]</scope>
    <source>
        <strain evidence="2 3">DSM 19840</strain>
    </source>
</reference>
<dbReference type="SMART" id="SM00089">
    <property type="entry name" value="PKD"/>
    <property type="match status" value="1"/>
</dbReference>
<organism evidence="2 3">
    <name type="scientific">Maribacter sedimenticola</name>
    <dbReference type="NCBI Taxonomy" id="228956"/>
    <lineage>
        <taxon>Bacteria</taxon>
        <taxon>Pseudomonadati</taxon>
        <taxon>Bacteroidota</taxon>
        <taxon>Flavobacteriia</taxon>
        <taxon>Flavobacteriales</taxon>
        <taxon>Flavobacteriaceae</taxon>
        <taxon>Maribacter</taxon>
    </lineage>
</organism>
<keyword evidence="3" id="KW-1185">Reference proteome</keyword>
<proteinExistence type="predicted"/>
<dbReference type="InterPro" id="IPR026341">
    <property type="entry name" value="T9SS_type_B"/>
</dbReference>
<dbReference type="Gene3D" id="2.120.10.30">
    <property type="entry name" value="TolB, C-terminal domain"/>
    <property type="match status" value="1"/>
</dbReference>
<dbReference type="Proteomes" id="UP000198337">
    <property type="component" value="Unassembled WGS sequence"/>
</dbReference>
<dbReference type="NCBIfam" id="TIGR04131">
    <property type="entry name" value="Bac_Flav_CTERM"/>
    <property type="match status" value="1"/>
</dbReference>
<dbReference type="InterPro" id="IPR000601">
    <property type="entry name" value="PKD_dom"/>
</dbReference>
<accession>A0ABY1SC15</accession>
<evidence type="ECO:0000313" key="2">
    <source>
        <dbReference type="EMBL" id="SNR24824.1"/>
    </source>
</evidence>
<comment type="caution">
    <text evidence="2">The sequence shown here is derived from an EMBL/GenBank/DDBJ whole genome shotgun (WGS) entry which is preliminary data.</text>
</comment>
<protein>
    <submittedName>
        <fullName evidence="2">Gliding motility-associated C-terminal domain-containing protein</fullName>
    </submittedName>
</protein>
<dbReference type="Pfam" id="PF18911">
    <property type="entry name" value="PKD_4"/>
    <property type="match status" value="1"/>
</dbReference>
<dbReference type="InterPro" id="IPR022409">
    <property type="entry name" value="PKD/Chitinase_dom"/>
</dbReference>
<dbReference type="Pfam" id="PF13585">
    <property type="entry name" value="CHU_C"/>
    <property type="match status" value="1"/>
</dbReference>
<dbReference type="InterPro" id="IPR035986">
    <property type="entry name" value="PKD_dom_sf"/>
</dbReference>
<dbReference type="SUPFAM" id="SSF82171">
    <property type="entry name" value="DPP6 N-terminal domain-like"/>
    <property type="match status" value="1"/>
</dbReference>